<dbReference type="PANTHER" id="PTHR13124">
    <property type="entry name" value="39S RIBOSOMAL PROTEIN L46, MITOCHONDRIAL PRECURSOR-RELATED"/>
    <property type="match status" value="1"/>
</dbReference>
<dbReference type="KEGG" id="pbar:105424433"/>
<evidence type="ECO:0000256" key="7">
    <source>
        <dbReference type="ARBA" id="ARBA00035190"/>
    </source>
</evidence>
<dbReference type="InterPro" id="IPR000086">
    <property type="entry name" value="NUDIX_hydrolase_dom"/>
</dbReference>
<dbReference type="InterPro" id="IPR021757">
    <property type="entry name" value="Ribosomal_mL46_N"/>
</dbReference>
<dbReference type="GO" id="GO:0005762">
    <property type="term" value="C:mitochondrial large ribosomal subunit"/>
    <property type="evidence" value="ECO:0007669"/>
    <property type="project" value="TreeGrafter"/>
</dbReference>
<name>A0A6I9WMF3_9HYME</name>
<dbReference type="CTD" id="26589"/>
<keyword evidence="4 11" id="KW-0689">Ribosomal protein</keyword>
<dbReference type="PANTHER" id="PTHR13124:SF12">
    <property type="entry name" value="LARGE RIBOSOMAL SUBUNIT PROTEIN ML46"/>
    <property type="match status" value="1"/>
</dbReference>
<evidence type="ECO:0000256" key="3">
    <source>
        <dbReference type="ARBA" id="ARBA00022946"/>
    </source>
</evidence>
<evidence type="ECO:0000313" key="10">
    <source>
        <dbReference type="Proteomes" id="UP000504615"/>
    </source>
</evidence>
<dbReference type="SUPFAM" id="SSF55811">
    <property type="entry name" value="Nudix"/>
    <property type="match status" value="1"/>
</dbReference>
<dbReference type="RefSeq" id="XP_011632970.1">
    <property type="nucleotide sequence ID" value="XM_011634668.2"/>
</dbReference>
<dbReference type="Proteomes" id="UP000504615">
    <property type="component" value="Unplaced"/>
</dbReference>
<evidence type="ECO:0000256" key="6">
    <source>
        <dbReference type="ARBA" id="ARBA00023274"/>
    </source>
</evidence>
<gene>
    <name evidence="11" type="primary">LOC105424433</name>
</gene>
<dbReference type="GO" id="GO:0003735">
    <property type="term" value="F:structural constituent of ribosome"/>
    <property type="evidence" value="ECO:0007669"/>
    <property type="project" value="InterPro"/>
</dbReference>
<dbReference type="FunFam" id="3.90.79.10:FF:000018">
    <property type="entry name" value="39S ribosomal protein L46, mitochondrial"/>
    <property type="match status" value="1"/>
</dbReference>
<evidence type="ECO:0000256" key="2">
    <source>
        <dbReference type="ARBA" id="ARBA00009070"/>
    </source>
</evidence>
<evidence type="ECO:0000313" key="11">
    <source>
        <dbReference type="RefSeq" id="XP_011632970.1"/>
    </source>
</evidence>
<organism evidence="10 11">
    <name type="scientific">Pogonomyrmex barbatus</name>
    <name type="common">red harvester ant</name>
    <dbReference type="NCBI Taxonomy" id="144034"/>
    <lineage>
        <taxon>Eukaryota</taxon>
        <taxon>Metazoa</taxon>
        <taxon>Ecdysozoa</taxon>
        <taxon>Arthropoda</taxon>
        <taxon>Hexapoda</taxon>
        <taxon>Insecta</taxon>
        <taxon>Pterygota</taxon>
        <taxon>Neoptera</taxon>
        <taxon>Endopterygota</taxon>
        <taxon>Hymenoptera</taxon>
        <taxon>Apocrita</taxon>
        <taxon>Aculeata</taxon>
        <taxon>Formicoidea</taxon>
        <taxon>Formicidae</taxon>
        <taxon>Myrmicinae</taxon>
        <taxon>Pogonomyrmex</taxon>
    </lineage>
</organism>
<dbReference type="OrthoDB" id="194611at2759"/>
<dbReference type="GO" id="GO:0005743">
    <property type="term" value="C:mitochondrial inner membrane"/>
    <property type="evidence" value="ECO:0007669"/>
    <property type="project" value="UniProtKB-ARBA"/>
</dbReference>
<evidence type="ECO:0000256" key="8">
    <source>
        <dbReference type="ARBA" id="ARBA00035534"/>
    </source>
</evidence>
<keyword evidence="6" id="KW-0687">Ribonucleoprotein</keyword>
<dbReference type="InterPro" id="IPR033650">
    <property type="entry name" value="Ribosomal_mL46_NUDIX"/>
</dbReference>
<dbReference type="Pfam" id="PF11788">
    <property type="entry name" value="MRP-L46"/>
    <property type="match status" value="1"/>
</dbReference>
<accession>A0A6I9WMF3</accession>
<evidence type="ECO:0000256" key="4">
    <source>
        <dbReference type="ARBA" id="ARBA00022980"/>
    </source>
</evidence>
<dbReference type="PROSITE" id="PS51462">
    <property type="entry name" value="NUDIX"/>
    <property type="match status" value="1"/>
</dbReference>
<evidence type="ECO:0000256" key="1">
    <source>
        <dbReference type="ARBA" id="ARBA00004173"/>
    </source>
</evidence>
<dbReference type="InterPro" id="IPR040008">
    <property type="entry name" value="Ribosomal_mL46"/>
</dbReference>
<dbReference type="AlphaFoldDB" id="A0A6I9WMF3"/>
<dbReference type="GeneID" id="105424433"/>
<evidence type="ECO:0000259" key="9">
    <source>
        <dbReference type="PROSITE" id="PS51462"/>
    </source>
</evidence>
<comment type="similarity">
    <text evidence="2">Belongs to the mitochondrion-specific ribosomal protein mL46 family.</text>
</comment>
<keyword evidence="10" id="KW-1185">Reference proteome</keyword>
<evidence type="ECO:0000256" key="5">
    <source>
        <dbReference type="ARBA" id="ARBA00023128"/>
    </source>
</evidence>
<sequence length="277" mass="32654">MFKQIFRSSGSYNLNQILPNTLKKVTIVYWNAIQCQDIRTFCTPAAKKKWDLYSAVCLERHPIITQPMQEIEQRFHNMLMKIEYENSLKSDHELRKEREEKQKKSSNIDSTDVNIVIQTAQDFEDNAEEELKNFKFAPTITKFDKQNITSSIKRKLDRNLLLLVQQKVGDLHYWIPPQGIRQEGETMRQTAERVLQDTCGEKLKVKFYGNAPIGFYKYKYPKKLCEQGIYGAKVFYFLAKHIDGDVTNNVKYQWLDHEELEKVLPNEIQKSISQFIL</sequence>
<protein>
    <recommendedName>
        <fullName evidence="7">Large ribosomal subunit protein mL46</fullName>
    </recommendedName>
    <alternativeName>
        <fullName evidence="8">39S ribosomal protein L46, mitochondrial</fullName>
    </alternativeName>
</protein>
<reference evidence="11" key="1">
    <citation type="submission" date="2025-08" db="UniProtKB">
        <authorList>
            <consortium name="RefSeq"/>
        </authorList>
    </citation>
    <scope>IDENTIFICATION</scope>
</reference>
<dbReference type="Gene3D" id="3.90.79.10">
    <property type="entry name" value="Nucleoside Triphosphate Pyrophosphohydrolase"/>
    <property type="match status" value="1"/>
</dbReference>
<dbReference type="CDD" id="cd04661">
    <property type="entry name" value="NUDIX_MRP_L46"/>
    <property type="match status" value="1"/>
</dbReference>
<proteinExistence type="inferred from homology"/>
<keyword evidence="5" id="KW-0496">Mitochondrion</keyword>
<comment type="subcellular location">
    <subcellularLocation>
        <location evidence="1">Mitochondrion</location>
    </subcellularLocation>
</comment>
<dbReference type="InterPro" id="IPR015797">
    <property type="entry name" value="NUDIX_hydrolase-like_dom_sf"/>
</dbReference>
<keyword evidence="3" id="KW-0809">Transit peptide</keyword>
<feature type="domain" description="Nudix hydrolase" evidence="9">
    <location>
        <begin position="143"/>
        <end position="277"/>
    </location>
</feature>